<name>A0ABZ2SPP7_9ENTE</name>
<reference evidence="4 5" key="1">
    <citation type="submission" date="2024-03" db="EMBL/GenBank/DDBJ databases">
        <title>The Genome Sequence of Enterococcus sp. DIV2402.</title>
        <authorList>
            <consortium name="The Broad Institute Genomics Platform"/>
            <consortium name="The Broad Institute Microbial Omics Core"/>
            <consortium name="The Broad Institute Genomic Center for Infectious Diseases"/>
            <person name="Earl A."/>
            <person name="Manson A."/>
            <person name="Gilmore M."/>
            <person name="Schwartman J."/>
            <person name="Shea T."/>
            <person name="Abouelleil A."/>
            <person name="Cao P."/>
            <person name="Chapman S."/>
            <person name="Cusick C."/>
            <person name="Young S."/>
            <person name="Neafsey D."/>
            <person name="Nusbaum C."/>
            <person name="Birren B."/>
        </authorList>
    </citation>
    <scope>NUCLEOTIDE SEQUENCE [LARGE SCALE GENOMIC DNA]</scope>
    <source>
        <strain evidence="4 5">DIV2402</strain>
    </source>
</reference>
<dbReference type="InterPro" id="IPR008949">
    <property type="entry name" value="Isoprenoid_synthase_dom_sf"/>
</dbReference>
<sequence>MKLNQQNIFEDRKQAFKICEQTIKQHSKSFYAAFSQLPKKKAQSIYAIYTFCRLADDIVDEEKDAQKLQQLFQELELFEAGSVPNHPMWLALEAVFSEFPMDIRPFYDMLIGQRMDLNFQQPKTQQELLDYAYYVAGSVGLMLLPVLSPTPTKIITPAKKLGEAMQLTNILRDIGEDYRLGRIYLPKEDMLRYQITTTHLEKQIISDNFINLWEALAKKAEKLYNESLEMIPFIANDARHALLSALMIYKELLPEIRRNHYNIYEKKHVVSTRRKIELIHALKGNM</sequence>
<dbReference type="PANTHER" id="PTHR31480">
    <property type="entry name" value="BIFUNCTIONAL LYCOPENE CYCLASE/PHYTOENE SYNTHASE"/>
    <property type="match status" value="1"/>
</dbReference>
<gene>
    <name evidence="4" type="ORF">DOK78_001749</name>
</gene>
<accession>A0ABZ2SPP7</accession>
<dbReference type="SFLD" id="SFLDG01018">
    <property type="entry name" value="Squalene/Phytoene_Synthase_Lik"/>
    <property type="match status" value="1"/>
</dbReference>
<dbReference type="InterPro" id="IPR044843">
    <property type="entry name" value="Trans_IPPS_bact-type"/>
</dbReference>
<organism evidence="4 5">
    <name type="scientific">Candidatus Enterococcus lowellii</name>
    <dbReference type="NCBI Taxonomy" id="2230877"/>
    <lineage>
        <taxon>Bacteria</taxon>
        <taxon>Bacillati</taxon>
        <taxon>Bacillota</taxon>
        <taxon>Bacilli</taxon>
        <taxon>Lactobacillales</taxon>
        <taxon>Enterococcaceae</taxon>
        <taxon>Enterococcus</taxon>
    </lineage>
</organism>
<proteinExistence type="predicted"/>
<dbReference type="PROSITE" id="PS01045">
    <property type="entry name" value="SQUALEN_PHYTOEN_SYN_2"/>
    <property type="match status" value="1"/>
</dbReference>
<evidence type="ECO:0000256" key="3">
    <source>
        <dbReference type="ARBA" id="ARBA00022746"/>
    </source>
</evidence>
<dbReference type="InterPro" id="IPR002060">
    <property type="entry name" value="Squ/phyt_synthse"/>
</dbReference>
<dbReference type="Gene3D" id="1.10.600.10">
    <property type="entry name" value="Farnesyl Diphosphate Synthase"/>
    <property type="match status" value="1"/>
</dbReference>
<dbReference type="SFLD" id="SFLDG01212">
    <property type="entry name" value="Phytoene_synthase_like"/>
    <property type="match status" value="1"/>
</dbReference>
<comment type="pathway">
    <text evidence="1">Carotenoid biosynthesis.</text>
</comment>
<dbReference type="Proteomes" id="UP000664701">
    <property type="component" value="Chromosome"/>
</dbReference>
<evidence type="ECO:0000313" key="4">
    <source>
        <dbReference type="EMBL" id="WYJ77111.1"/>
    </source>
</evidence>
<protein>
    <submittedName>
        <fullName evidence="4">15-cis-phytoene/all-trans-phytoene synthase</fullName>
    </submittedName>
</protein>
<dbReference type="Pfam" id="PF00494">
    <property type="entry name" value="SQS_PSY"/>
    <property type="match status" value="1"/>
</dbReference>
<evidence type="ECO:0000313" key="5">
    <source>
        <dbReference type="Proteomes" id="UP000664701"/>
    </source>
</evidence>
<dbReference type="RefSeq" id="WP_207940721.1">
    <property type="nucleotide sequence ID" value="NZ_CP147251.1"/>
</dbReference>
<dbReference type="InterPro" id="IPR033904">
    <property type="entry name" value="Trans_IPPS_HH"/>
</dbReference>
<keyword evidence="3" id="KW-0125">Carotenoid biosynthesis</keyword>
<dbReference type="SFLD" id="SFLDS00005">
    <property type="entry name" value="Isoprenoid_Synthase_Type_I"/>
    <property type="match status" value="1"/>
</dbReference>
<evidence type="ECO:0000256" key="2">
    <source>
        <dbReference type="ARBA" id="ARBA00022679"/>
    </source>
</evidence>
<keyword evidence="2" id="KW-0808">Transferase</keyword>
<dbReference type="SUPFAM" id="SSF48576">
    <property type="entry name" value="Terpenoid synthases"/>
    <property type="match status" value="1"/>
</dbReference>
<evidence type="ECO:0000256" key="1">
    <source>
        <dbReference type="ARBA" id="ARBA00004829"/>
    </source>
</evidence>
<dbReference type="InterPro" id="IPR019845">
    <property type="entry name" value="Squalene/phytoene_synthase_CS"/>
</dbReference>
<dbReference type="EMBL" id="CP147251">
    <property type="protein sequence ID" value="WYJ77111.1"/>
    <property type="molecule type" value="Genomic_DNA"/>
</dbReference>
<dbReference type="CDD" id="cd00683">
    <property type="entry name" value="Trans_IPPS_HH"/>
    <property type="match status" value="1"/>
</dbReference>
<keyword evidence="5" id="KW-1185">Reference proteome</keyword>